<protein>
    <submittedName>
        <fullName evidence="2">Uncharacterized protein</fullName>
    </submittedName>
</protein>
<feature type="region of interest" description="Disordered" evidence="1">
    <location>
        <begin position="1"/>
        <end position="66"/>
    </location>
</feature>
<dbReference type="AlphaFoldDB" id="A0A9W9ZAU5"/>
<accession>A0A9W9ZAU5</accession>
<gene>
    <name evidence="2" type="ORF">OS493_025336</name>
</gene>
<evidence type="ECO:0000256" key="1">
    <source>
        <dbReference type="SAM" id="MobiDB-lite"/>
    </source>
</evidence>
<feature type="region of interest" description="Disordered" evidence="1">
    <location>
        <begin position="87"/>
        <end position="114"/>
    </location>
</feature>
<name>A0A9W9ZAU5_9CNID</name>
<dbReference type="EMBL" id="MU826370">
    <property type="protein sequence ID" value="KAJ7378020.1"/>
    <property type="molecule type" value="Genomic_DNA"/>
</dbReference>
<feature type="compositionally biased region" description="Basic and acidic residues" evidence="1">
    <location>
        <begin position="1"/>
        <end position="12"/>
    </location>
</feature>
<sequence length="239" mass="27488">MDSELQKTHFTSERQGPNHVSSHKDSKKTHKGKSGTTQSVVSGESKFKENEFTKRRRRSLQLNRRYPLFRVGSERVLLRFKRKSLLDEDDEEKPSEKSGKRHKRKKTPSSAPRTCYKTSKRVSYIAYKWAHKRKLPKEHGYPQIRTNTTDLTAVKESVPNMIKPPPSAPISSVNIGPKNNQFAKKEQAQLATFPFRSEARRPEIVPAWNTFQGTAMAAKMNIRQPVKVQYGNQQPKEAD</sequence>
<dbReference type="Proteomes" id="UP001163046">
    <property type="component" value="Unassembled WGS sequence"/>
</dbReference>
<proteinExistence type="predicted"/>
<organism evidence="2 3">
    <name type="scientific">Desmophyllum pertusum</name>
    <dbReference type="NCBI Taxonomy" id="174260"/>
    <lineage>
        <taxon>Eukaryota</taxon>
        <taxon>Metazoa</taxon>
        <taxon>Cnidaria</taxon>
        <taxon>Anthozoa</taxon>
        <taxon>Hexacorallia</taxon>
        <taxon>Scleractinia</taxon>
        <taxon>Caryophylliina</taxon>
        <taxon>Caryophylliidae</taxon>
        <taxon>Desmophyllum</taxon>
    </lineage>
</organism>
<comment type="caution">
    <text evidence="2">The sequence shown here is derived from an EMBL/GenBank/DDBJ whole genome shotgun (WGS) entry which is preliminary data.</text>
</comment>
<evidence type="ECO:0000313" key="2">
    <source>
        <dbReference type="EMBL" id="KAJ7378020.1"/>
    </source>
</evidence>
<reference evidence="2" key="1">
    <citation type="submission" date="2023-01" db="EMBL/GenBank/DDBJ databases">
        <title>Genome assembly of the deep-sea coral Lophelia pertusa.</title>
        <authorList>
            <person name="Herrera S."/>
            <person name="Cordes E."/>
        </authorList>
    </citation>
    <scope>NUCLEOTIDE SEQUENCE</scope>
    <source>
        <strain evidence="2">USNM1676648</strain>
        <tissue evidence="2">Polyp</tissue>
    </source>
</reference>
<evidence type="ECO:0000313" key="3">
    <source>
        <dbReference type="Proteomes" id="UP001163046"/>
    </source>
</evidence>
<keyword evidence="3" id="KW-1185">Reference proteome</keyword>